<accession>A0A2C5ZA02</accession>
<dbReference type="AlphaFoldDB" id="A0A2C5ZA02"/>
<feature type="region of interest" description="Disordered" evidence="2">
    <location>
        <begin position="1"/>
        <end position="122"/>
    </location>
</feature>
<feature type="compositionally biased region" description="Basic and acidic residues" evidence="2">
    <location>
        <begin position="327"/>
        <end position="338"/>
    </location>
</feature>
<gene>
    <name evidence="3" type="ORF">CDD80_1448</name>
</gene>
<dbReference type="SUPFAM" id="SSF56281">
    <property type="entry name" value="Metallo-hydrolase/oxidoreductase"/>
    <property type="match status" value="1"/>
</dbReference>
<organism evidence="3 4">
    <name type="scientific">Ophiocordyceps camponoti-rufipedis</name>
    <dbReference type="NCBI Taxonomy" id="2004952"/>
    <lineage>
        <taxon>Eukaryota</taxon>
        <taxon>Fungi</taxon>
        <taxon>Dikarya</taxon>
        <taxon>Ascomycota</taxon>
        <taxon>Pezizomycotina</taxon>
        <taxon>Sordariomycetes</taxon>
        <taxon>Hypocreomycetidae</taxon>
        <taxon>Hypocreales</taxon>
        <taxon>Ophiocordycipitaceae</taxon>
        <taxon>Ophiocordyceps</taxon>
    </lineage>
</organism>
<feature type="coiled-coil region" evidence="1">
    <location>
        <begin position="449"/>
        <end position="483"/>
    </location>
</feature>
<feature type="region of interest" description="Disordered" evidence="2">
    <location>
        <begin position="327"/>
        <end position="432"/>
    </location>
</feature>
<dbReference type="PANTHER" id="PTHR33835">
    <property type="entry name" value="YALI0C07656P"/>
    <property type="match status" value="1"/>
</dbReference>
<feature type="compositionally biased region" description="Basic and acidic residues" evidence="2">
    <location>
        <begin position="59"/>
        <end position="71"/>
    </location>
</feature>
<evidence type="ECO:0000313" key="4">
    <source>
        <dbReference type="Proteomes" id="UP000226431"/>
    </source>
</evidence>
<keyword evidence="1" id="KW-0175">Coiled coil</keyword>
<proteinExistence type="predicted"/>
<feature type="region of interest" description="Disordered" evidence="2">
    <location>
        <begin position="483"/>
        <end position="503"/>
    </location>
</feature>
<sequence length="978" mass="110152">MDLSADAASMQEFQPSDTIVEKMDTQAIEATNESTGGTFHTTSPEPVDDAKVTLTSDEGDTKEMFPLDIPKETFAADEADIPLSVDSETESVESESGRGLDEDEDRDFASEMDSEPSDTVDGIFPSIETEAEPAQDEGETLPYISSDEEVLPSIEADANPSEADAQDLGVSKAFVSSLEDLQDYVDEWAWARDQIIPRLPDDVVQQHLLTMTRAAHNTLNTFSELDDADDEDGCLGSTCRTRRNTIVELHGLLAQVFTTYEAHLSMWLESGRDDEQVVSPRTTRAATVDAEDGEMKFAMDMLHKHGALEMEKERLERRVSTLEMDNHNLKKKEEESRLELQSMARDLASCSPSRKMERESRQESVEVVGLWPGAGQTEEASSLHTDDNDNIYDAADTSEPPYSSPNSSPKVKWCTPSQGLTPKPPAKRPDWRRKFWSEQTRALAAERSKQECDKELEDMRWEVKGLQRELKASQCREEQLERRVKQRVPTESSDDREAGQWLPPQPRTLFSELGSLASSPRQGCGSRPASLAVGLDVVRVRRMGGSPALMASFLAREECTAWRDVFCLVGFVCQWMFWLLTSFLIRGLVSLPGIRRENWRAVARPEPSFRTDGLVRALRQVMLILSLHSYLACRTERELWLVANGQTGRYLRREMRYGRPSWIVPGVDPGVLWERMTELFGPLMAQTVDVWLPLVRSFVGASALMSAALIPAKPEDLMVIRTITPNITTFSAPFSRYGKLRIGGRGTLVRLSSGALAIFSPIALTEDTKAKVSDLGGQVGYIVALDFEHHIFVSEWAKQYPAAKIIGPEGLEEKRRGQQDDPKIGDEKFDIVFTKENKRELGISREFDADFDFEYVDGHANLELVFFYKPDRVLIEADLMFNLPATEQYSKAPQEDRKLAEIADSLFQTVQSTEGDAKWMKRFNWYLASKDRDSLNESIKLIDSWDFTTLIPCHGDVLEGNGKEVFRKVFKWHLDAKI</sequence>
<feature type="compositionally biased region" description="Basic and acidic residues" evidence="2">
    <location>
        <begin position="354"/>
        <end position="364"/>
    </location>
</feature>
<protein>
    <submittedName>
        <fullName evidence="3">Uncharacterized protein</fullName>
    </submittedName>
</protein>
<feature type="compositionally biased region" description="Polar residues" evidence="2">
    <location>
        <begin position="28"/>
        <end position="44"/>
    </location>
</feature>
<name>A0A2C5ZA02_9HYPO</name>
<evidence type="ECO:0000256" key="2">
    <source>
        <dbReference type="SAM" id="MobiDB-lite"/>
    </source>
</evidence>
<dbReference type="EMBL" id="NJES01000159">
    <property type="protein sequence ID" value="PHH76542.1"/>
    <property type="molecule type" value="Genomic_DNA"/>
</dbReference>
<dbReference type="InterPro" id="IPR025638">
    <property type="entry name" value="DUF4336"/>
</dbReference>
<feature type="compositionally biased region" description="Acidic residues" evidence="2">
    <location>
        <begin position="101"/>
        <end position="118"/>
    </location>
</feature>
<comment type="caution">
    <text evidence="3">The sequence shown here is derived from an EMBL/GenBank/DDBJ whole genome shotgun (WGS) entry which is preliminary data.</text>
</comment>
<dbReference type="Pfam" id="PF14234">
    <property type="entry name" value="DUF4336"/>
    <property type="match status" value="1"/>
</dbReference>
<dbReference type="OrthoDB" id="421671at2759"/>
<evidence type="ECO:0000313" key="3">
    <source>
        <dbReference type="EMBL" id="PHH76542.1"/>
    </source>
</evidence>
<dbReference type="PANTHER" id="PTHR33835:SF1">
    <property type="entry name" value="METALLO-BETA-LACTAMASE DOMAIN-CONTAINING PROTEIN"/>
    <property type="match status" value="1"/>
</dbReference>
<evidence type="ECO:0000256" key="1">
    <source>
        <dbReference type="SAM" id="Coils"/>
    </source>
</evidence>
<feature type="compositionally biased region" description="Low complexity" evidence="2">
    <location>
        <begin position="398"/>
        <end position="409"/>
    </location>
</feature>
<dbReference type="InterPro" id="IPR036866">
    <property type="entry name" value="RibonucZ/Hydroxyglut_hydro"/>
</dbReference>
<keyword evidence="4" id="KW-1185">Reference proteome</keyword>
<reference evidence="3 4" key="1">
    <citation type="submission" date="2017-06" db="EMBL/GenBank/DDBJ databases">
        <title>Ant-infecting Ophiocordyceps genomes reveal a high diversity of potential behavioral manipulation genes and a possible major role for enterotoxins.</title>
        <authorList>
            <person name="De Bekker C."/>
            <person name="Evans H.C."/>
            <person name="Brachmann A."/>
            <person name="Hughes D.P."/>
        </authorList>
    </citation>
    <scope>NUCLEOTIDE SEQUENCE [LARGE SCALE GENOMIC DNA]</scope>
    <source>
        <strain evidence="3 4">Map16</strain>
    </source>
</reference>
<dbReference type="Proteomes" id="UP000226431">
    <property type="component" value="Unassembled WGS sequence"/>
</dbReference>